<keyword evidence="5" id="KW-0812">Transmembrane</keyword>
<comment type="subcellular location">
    <subcellularLocation>
        <location evidence="1">Cell inner membrane</location>
        <topology evidence="1">Multi-pass membrane protein</topology>
    </subcellularLocation>
</comment>
<keyword evidence="8" id="KW-0472">Membrane</keyword>
<dbReference type="RefSeq" id="WP_077806777.1">
    <property type="nucleotide sequence ID" value="NZ_BJXS01000002.1"/>
</dbReference>
<evidence type="ECO:0000256" key="6">
    <source>
        <dbReference type="ARBA" id="ARBA00022847"/>
    </source>
</evidence>
<keyword evidence="10" id="KW-1185">Reference proteome</keyword>
<evidence type="ECO:0000313" key="10">
    <source>
        <dbReference type="Proteomes" id="UP000188604"/>
    </source>
</evidence>
<comment type="similarity">
    <text evidence="2">Belongs to the dicarboxylate/amino acid:cation symporter (DAACS) (TC 2.A.23) family.</text>
</comment>
<sequence length="438" mass="45397">MTTSPDTASQPAGSRSALFWQIVAGTVLGLGAGLWLPGLAARMHWAVDLFLRLIVMAVGPLLFCIITLGIVGAGSLRTVGRLGVKTLIYFEGMTTLVMVVSVGAALLLRPGTGIAFMPSPDDLHAAEGYTANVRHLHQGGATGFLLSLVPRSPIAAFADGNMLQILFFAILFGVCLNGIGTAGAPITRLLEATSQLFSRMMTIIIGLAPLGVFGAMATTTARYGLGAIAHLAGFVALYCAAIALFMAIGLGGCLRLCGVSPWHFLRHFREELVITATTTASDSVLPSVMAKLEHMGVARQVVGLVVPAGYSFNLDALSIYLGFAVVFLAQATGTPLSTWQIVVMLATASFTSKGAHGVPGMGIVILAATLAAVPAIPPASIVLLVAVDWFIGIARAVGNLGGNCVAPVVMAAWEGQLDRDRAAAVLGGFRTEDTKTIV</sequence>
<dbReference type="GO" id="GO:0070778">
    <property type="term" value="P:L-aspartate transmembrane transport"/>
    <property type="evidence" value="ECO:0007669"/>
    <property type="project" value="TreeGrafter"/>
</dbReference>
<proteinExistence type="inferred from homology"/>
<dbReference type="OrthoDB" id="9766690at2"/>
<keyword evidence="3" id="KW-0813">Transport</keyword>
<dbReference type="KEGG" id="nch:A0U93_07350"/>
<protein>
    <submittedName>
        <fullName evidence="9">C4-dicarboxylate ABC transporter</fullName>
    </submittedName>
</protein>
<keyword evidence="7" id="KW-1133">Transmembrane helix</keyword>
<dbReference type="EMBL" id="CP014691">
    <property type="protein sequence ID" value="AQS87782.1"/>
    <property type="molecule type" value="Genomic_DNA"/>
</dbReference>
<dbReference type="PANTHER" id="PTHR42865">
    <property type="entry name" value="PROTON/GLUTAMATE-ASPARTATE SYMPORTER"/>
    <property type="match status" value="1"/>
</dbReference>
<gene>
    <name evidence="9" type="ORF">A0U93_07350</name>
</gene>
<evidence type="ECO:0000256" key="1">
    <source>
        <dbReference type="ARBA" id="ARBA00004429"/>
    </source>
</evidence>
<keyword evidence="6" id="KW-0769">Symport</keyword>
<dbReference type="GO" id="GO:0005886">
    <property type="term" value="C:plasma membrane"/>
    <property type="evidence" value="ECO:0007669"/>
    <property type="project" value="UniProtKB-SubCell"/>
</dbReference>
<dbReference type="AlphaFoldDB" id="A0A1U9KPN9"/>
<name>A0A1U9KPN9_9PROT</name>
<dbReference type="GO" id="GO:0015141">
    <property type="term" value="F:succinate transmembrane transporter activity"/>
    <property type="evidence" value="ECO:0007669"/>
    <property type="project" value="TreeGrafter"/>
</dbReference>
<evidence type="ECO:0000256" key="5">
    <source>
        <dbReference type="ARBA" id="ARBA00022692"/>
    </source>
</evidence>
<evidence type="ECO:0000256" key="2">
    <source>
        <dbReference type="ARBA" id="ARBA00006148"/>
    </source>
</evidence>
<dbReference type="Pfam" id="PF00375">
    <property type="entry name" value="SDF"/>
    <property type="match status" value="1"/>
</dbReference>
<organism evidence="9 10">
    <name type="scientific">Neoasaia chiangmaiensis</name>
    <dbReference type="NCBI Taxonomy" id="320497"/>
    <lineage>
        <taxon>Bacteria</taxon>
        <taxon>Pseudomonadati</taxon>
        <taxon>Pseudomonadota</taxon>
        <taxon>Alphaproteobacteria</taxon>
        <taxon>Acetobacterales</taxon>
        <taxon>Acetobacteraceae</taxon>
        <taxon>Neoasaia</taxon>
    </lineage>
</organism>
<evidence type="ECO:0000313" key="9">
    <source>
        <dbReference type="EMBL" id="AQS87782.1"/>
    </source>
</evidence>
<dbReference type="PRINTS" id="PR00173">
    <property type="entry name" value="EDTRNSPORT"/>
</dbReference>
<keyword evidence="4" id="KW-1003">Cell membrane</keyword>
<dbReference type="GO" id="GO:0015366">
    <property type="term" value="F:malate:proton symporter activity"/>
    <property type="evidence" value="ECO:0007669"/>
    <property type="project" value="TreeGrafter"/>
</dbReference>
<dbReference type="FunFam" id="1.10.3860.10:FF:000001">
    <property type="entry name" value="C4-dicarboxylate transport protein"/>
    <property type="match status" value="1"/>
</dbReference>
<accession>A0A1U9KPN9</accession>
<dbReference type="SUPFAM" id="SSF118215">
    <property type="entry name" value="Proton glutamate symport protein"/>
    <property type="match status" value="1"/>
</dbReference>
<dbReference type="InterPro" id="IPR001991">
    <property type="entry name" value="Na-dicarboxylate_symporter"/>
</dbReference>
<evidence type="ECO:0000256" key="7">
    <source>
        <dbReference type="ARBA" id="ARBA00022989"/>
    </source>
</evidence>
<dbReference type="Gene3D" id="1.10.3860.10">
    <property type="entry name" value="Sodium:dicarboxylate symporter"/>
    <property type="match status" value="1"/>
</dbReference>
<evidence type="ECO:0000256" key="3">
    <source>
        <dbReference type="ARBA" id="ARBA00022448"/>
    </source>
</evidence>
<dbReference type="InterPro" id="IPR036458">
    <property type="entry name" value="Na:dicarbo_symporter_sf"/>
</dbReference>
<dbReference type="GO" id="GO:0015138">
    <property type="term" value="F:fumarate transmembrane transporter activity"/>
    <property type="evidence" value="ECO:0007669"/>
    <property type="project" value="TreeGrafter"/>
</dbReference>
<dbReference type="STRING" id="320497.A0U93_07350"/>
<evidence type="ECO:0000256" key="8">
    <source>
        <dbReference type="ARBA" id="ARBA00023136"/>
    </source>
</evidence>
<dbReference type="Proteomes" id="UP000188604">
    <property type="component" value="Chromosome"/>
</dbReference>
<reference evidence="9 10" key="1">
    <citation type="submission" date="2016-03" db="EMBL/GenBank/DDBJ databases">
        <title>Acetic acid bacteria sequencing.</title>
        <authorList>
            <person name="Brandt J."/>
            <person name="Jakob F."/>
            <person name="Vogel R.F."/>
        </authorList>
    </citation>
    <scope>NUCLEOTIDE SEQUENCE [LARGE SCALE GENOMIC DNA]</scope>
    <source>
        <strain evidence="9 10">NBRC 101099</strain>
    </source>
</reference>
<dbReference type="PANTHER" id="PTHR42865:SF1">
    <property type="entry name" value="AEROBIC C4-DICARBOXYLATE TRANSPORT PROTEIN"/>
    <property type="match status" value="1"/>
</dbReference>
<evidence type="ECO:0000256" key="4">
    <source>
        <dbReference type="ARBA" id="ARBA00022475"/>
    </source>
</evidence>